<accession>A0A3B4UVU3</accession>
<evidence type="ECO:0000256" key="11">
    <source>
        <dbReference type="ARBA" id="ARBA00023157"/>
    </source>
</evidence>
<name>A0A3B4UVU3_SERDU</name>
<protein>
    <recommendedName>
        <fullName evidence="16">LRRNT domain-containing protein</fullName>
    </recommendedName>
</protein>
<dbReference type="GO" id="GO:0034220">
    <property type="term" value="P:monoatomic ion transmembrane transport"/>
    <property type="evidence" value="ECO:0007669"/>
    <property type="project" value="UniProtKB-KW"/>
</dbReference>
<dbReference type="Pfam" id="PF13855">
    <property type="entry name" value="LRR_8"/>
    <property type="match status" value="1"/>
</dbReference>
<evidence type="ECO:0000256" key="8">
    <source>
        <dbReference type="ARBA" id="ARBA00022989"/>
    </source>
</evidence>
<dbReference type="InterPro" id="IPR003591">
    <property type="entry name" value="Leu-rich_rpt_typical-subtyp"/>
</dbReference>
<evidence type="ECO:0000256" key="9">
    <source>
        <dbReference type="ARBA" id="ARBA00023065"/>
    </source>
</evidence>
<organism evidence="14 15">
    <name type="scientific">Seriola dumerili</name>
    <name type="common">Greater amberjack</name>
    <name type="synonym">Caranx dumerili</name>
    <dbReference type="NCBI Taxonomy" id="41447"/>
    <lineage>
        <taxon>Eukaryota</taxon>
        <taxon>Metazoa</taxon>
        <taxon>Chordata</taxon>
        <taxon>Craniata</taxon>
        <taxon>Vertebrata</taxon>
        <taxon>Euteleostomi</taxon>
        <taxon>Actinopterygii</taxon>
        <taxon>Neopterygii</taxon>
        <taxon>Teleostei</taxon>
        <taxon>Neoteleostei</taxon>
        <taxon>Acanthomorphata</taxon>
        <taxon>Carangaria</taxon>
        <taxon>Carangiformes</taxon>
        <taxon>Carangidae</taxon>
        <taxon>Seriola</taxon>
    </lineage>
</organism>
<dbReference type="PRINTS" id="PR00019">
    <property type="entry name" value="LEURICHRPT"/>
</dbReference>
<keyword evidence="10" id="KW-0472">Membrane</keyword>
<keyword evidence="12" id="KW-0407">Ion channel</keyword>
<evidence type="ECO:0000256" key="7">
    <source>
        <dbReference type="ARBA" id="ARBA00022737"/>
    </source>
</evidence>
<keyword evidence="4" id="KW-0433">Leucine-rich repeat</keyword>
<evidence type="ECO:0000256" key="1">
    <source>
        <dbReference type="ARBA" id="ARBA00004162"/>
    </source>
</evidence>
<keyword evidence="5" id="KW-0812">Transmembrane</keyword>
<sequence length="191" mass="20962">MSLLLLLCLGFLPSVAACPSYCLCASDIISCSGRNLHNALYALPTDWILQPFDRLTTLVLSRNSISQIEVNAFILTPHLLHLDLSSNQLTVLNLSIFTGLKELKELLLFDNQIVQINPGAFSDLHSLQKLYLSGNRLTTFPLGIYWEPGGPRNLTFLDLSYNKLSKVSGNSGPGPLCSHPSSCSGFRVKNI</sequence>
<dbReference type="Proteomes" id="UP000261420">
    <property type="component" value="Unplaced"/>
</dbReference>
<evidence type="ECO:0000256" key="3">
    <source>
        <dbReference type="ARBA" id="ARBA00022475"/>
    </source>
</evidence>
<dbReference type="InterPro" id="IPR001611">
    <property type="entry name" value="Leu-rich_rpt"/>
</dbReference>
<evidence type="ECO:0000256" key="2">
    <source>
        <dbReference type="ARBA" id="ARBA00022448"/>
    </source>
</evidence>
<dbReference type="Pfam" id="PF00560">
    <property type="entry name" value="LRR_1"/>
    <property type="match status" value="1"/>
</dbReference>
<feature type="chain" id="PRO_5017457610" description="LRRNT domain-containing protein" evidence="13">
    <location>
        <begin position="18"/>
        <end position="191"/>
    </location>
</feature>
<evidence type="ECO:0000256" key="12">
    <source>
        <dbReference type="ARBA" id="ARBA00023303"/>
    </source>
</evidence>
<keyword evidence="8" id="KW-1133">Transmembrane helix</keyword>
<keyword evidence="11" id="KW-1015">Disulfide bond</keyword>
<evidence type="ECO:0000256" key="10">
    <source>
        <dbReference type="ARBA" id="ARBA00023136"/>
    </source>
</evidence>
<dbReference type="AlphaFoldDB" id="A0A3B4UVU3"/>
<evidence type="ECO:0000256" key="5">
    <source>
        <dbReference type="ARBA" id="ARBA00022692"/>
    </source>
</evidence>
<dbReference type="InterPro" id="IPR051432">
    <property type="entry name" value="KCNMA1_auxiliary"/>
</dbReference>
<keyword evidence="3" id="KW-1003">Cell membrane</keyword>
<evidence type="ECO:0000256" key="4">
    <source>
        <dbReference type="ARBA" id="ARBA00022614"/>
    </source>
</evidence>
<dbReference type="PANTHER" id="PTHR46473">
    <property type="entry name" value="GH08155P"/>
    <property type="match status" value="1"/>
</dbReference>
<dbReference type="STRING" id="41447.ENSSDUP00000022005"/>
<dbReference type="SUPFAM" id="SSF52058">
    <property type="entry name" value="L domain-like"/>
    <property type="match status" value="1"/>
</dbReference>
<dbReference type="PANTHER" id="PTHR46473:SF10">
    <property type="entry name" value="LD45603P-RELATED"/>
    <property type="match status" value="1"/>
</dbReference>
<reference evidence="14" key="2">
    <citation type="submission" date="2025-09" db="UniProtKB">
        <authorList>
            <consortium name="Ensembl"/>
        </authorList>
    </citation>
    <scope>IDENTIFICATION</scope>
</reference>
<dbReference type="GeneTree" id="ENSGT00950000183146"/>
<keyword evidence="15" id="KW-1185">Reference proteome</keyword>
<dbReference type="GO" id="GO:0005886">
    <property type="term" value="C:plasma membrane"/>
    <property type="evidence" value="ECO:0007669"/>
    <property type="project" value="UniProtKB-SubCell"/>
</dbReference>
<evidence type="ECO:0000313" key="14">
    <source>
        <dbReference type="Ensembl" id="ENSSDUP00000022005.1"/>
    </source>
</evidence>
<dbReference type="InterPro" id="IPR032675">
    <property type="entry name" value="LRR_dom_sf"/>
</dbReference>
<dbReference type="OMA" id="LMIDLTH"/>
<dbReference type="SMART" id="SM00369">
    <property type="entry name" value="LRR_TYP"/>
    <property type="match status" value="5"/>
</dbReference>
<dbReference type="PROSITE" id="PS51450">
    <property type="entry name" value="LRR"/>
    <property type="match status" value="1"/>
</dbReference>
<reference evidence="14" key="1">
    <citation type="submission" date="2025-08" db="UniProtKB">
        <authorList>
            <consortium name="Ensembl"/>
        </authorList>
    </citation>
    <scope>IDENTIFICATION</scope>
</reference>
<comment type="subcellular location">
    <subcellularLocation>
        <location evidence="1">Cell membrane</location>
        <topology evidence="1">Single-pass membrane protein</topology>
    </subcellularLocation>
</comment>
<keyword evidence="7" id="KW-0677">Repeat</keyword>
<dbReference type="Ensembl" id="ENSSDUT00000022412.1">
    <property type="protein sequence ID" value="ENSSDUP00000022005.1"/>
    <property type="gene ID" value="ENSSDUG00000016008.1"/>
</dbReference>
<feature type="signal peptide" evidence="13">
    <location>
        <begin position="1"/>
        <end position="17"/>
    </location>
</feature>
<proteinExistence type="predicted"/>
<evidence type="ECO:0000313" key="15">
    <source>
        <dbReference type="Proteomes" id="UP000261420"/>
    </source>
</evidence>
<evidence type="ECO:0000256" key="6">
    <source>
        <dbReference type="ARBA" id="ARBA00022729"/>
    </source>
</evidence>
<dbReference type="Gene3D" id="3.80.10.10">
    <property type="entry name" value="Ribonuclease Inhibitor"/>
    <property type="match status" value="1"/>
</dbReference>
<evidence type="ECO:0000256" key="13">
    <source>
        <dbReference type="SAM" id="SignalP"/>
    </source>
</evidence>
<keyword evidence="6 13" id="KW-0732">Signal</keyword>
<evidence type="ECO:0008006" key="16">
    <source>
        <dbReference type="Google" id="ProtNLM"/>
    </source>
</evidence>
<keyword evidence="9" id="KW-0406">Ion transport</keyword>
<keyword evidence="2" id="KW-0813">Transport</keyword>